<gene>
    <name evidence="3" type="ORF">Pan216_27790</name>
</gene>
<dbReference type="InterPro" id="IPR050417">
    <property type="entry name" value="Sugar_Epim/Isomerase"/>
</dbReference>
<evidence type="ECO:0000256" key="1">
    <source>
        <dbReference type="ARBA" id="ARBA00023235"/>
    </source>
</evidence>
<dbReference type="NCBIfam" id="TIGR01409">
    <property type="entry name" value="TAT_signal_seq"/>
    <property type="match status" value="1"/>
</dbReference>
<protein>
    <submittedName>
        <fullName evidence="3">Xylose isomerase-like TIM barrel</fullName>
    </submittedName>
</protein>
<dbReference type="Proteomes" id="UP000317093">
    <property type="component" value="Chromosome"/>
</dbReference>
<keyword evidence="1 3" id="KW-0413">Isomerase</keyword>
<dbReference type="InterPro" id="IPR019546">
    <property type="entry name" value="TAT_signal_bac_arc"/>
</dbReference>
<organism evidence="3 4">
    <name type="scientific">Kolteria novifilia</name>
    <dbReference type="NCBI Taxonomy" id="2527975"/>
    <lineage>
        <taxon>Bacteria</taxon>
        <taxon>Pseudomonadati</taxon>
        <taxon>Planctomycetota</taxon>
        <taxon>Planctomycetia</taxon>
        <taxon>Kolteriales</taxon>
        <taxon>Kolteriaceae</taxon>
        <taxon>Kolteria</taxon>
    </lineage>
</organism>
<feature type="domain" description="Xylose isomerase-like TIM barrel" evidence="2">
    <location>
        <begin position="67"/>
        <end position="280"/>
    </location>
</feature>
<dbReference type="InterPro" id="IPR013022">
    <property type="entry name" value="Xyl_isomerase-like_TIM-brl"/>
</dbReference>
<dbReference type="RefSeq" id="WP_419193616.1">
    <property type="nucleotide sequence ID" value="NZ_CP036279.1"/>
</dbReference>
<dbReference type="AlphaFoldDB" id="A0A518B4M8"/>
<keyword evidence="4" id="KW-1185">Reference proteome</keyword>
<accession>A0A518B4M8</accession>
<dbReference type="EMBL" id="CP036279">
    <property type="protein sequence ID" value="QDU61914.1"/>
    <property type="molecule type" value="Genomic_DNA"/>
</dbReference>
<dbReference type="PANTHER" id="PTHR43489">
    <property type="entry name" value="ISOMERASE"/>
    <property type="match status" value="1"/>
</dbReference>
<name>A0A518B4M8_9BACT</name>
<dbReference type="PANTHER" id="PTHR43489:SF7">
    <property type="entry name" value="3-DEHYDRO-D-GULOSIDE 4-EPIMERASE-RELATED"/>
    <property type="match status" value="1"/>
</dbReference>
<dbReference type="InterPro" id="IPR036237">
    <property type="entry name" value="Xyl_isomerase-like_sf"/>
</dbReference>
<dbReference type="SUPFAM" id="SSF51658">
    <property type="entry name" value="Xylose isomerase-like"/>
    <property type="match status" value="1"/>
</dbReference>
<sequence>MEQSRRSFLKAVGVAGVAGMGSALAGPWTRMASAAAPAKGDPSFAGKIKKAVKYGMIGEKIPVEAKFQMLKELGYDGVEPGLRDKVDPKEFRSASDATGITIHGFVNGWGLDDIPQSIDIAHDLGAKTVLVVAGKVTEEAPYDEIYKVSQEKIGAAIPLAEQAGVQLLVENVWNNFLLSPLEMARYIDEFNSPTVGVYFDVGNVVRYGWPEQWVRILGPRTKKLDIKEYSRKIQRDEGLYKGFQVELGEGDCDWPSVRKALAANNYSGWATAEVKGGDRKRLADISQRMDRVLNLG</sequence>
<dbReference type="InterPro" id="IPR006311">
    <property type="entry name" value="TAT_signal"/>
</dbReference>
<dbReference type="KEGG" id="knv:Pan216_27790"/>
<evidence type="ECO:0000313" key="4">
    <source>
        <dbReference type="Proteomes" id="UP000317093"/>
    </source>
</evidence>
<dbReference type="PROSITE" id="PS51318">
    <property type="entry name" value="TAT"/>
    <property type="match status" value="1"/>
</dbReference>
<dbReference type="Pfam" id="PF01261">
    <property type="entry name" value="AP_endonuc_2"/>
    <property type="match status" value="1"/>
</dbReference>
<proteinExistence type="predicted"/>
<evidence type="ECO:0000259" key="2">
    <source>
        <dbReference type="Pfam" id="PF01261"/>
    </source>
</evidence>
<reference evidence="3 4" key="1">
    <citation type="submission" date="2019-02" db="EMBL/GenBank/DDBJ databases">
        <title>Deep-cultivation of Planctomycetes and their phenomic and genomic characterization uncovers novel biology.</title>
        <authorList>
            <person name="Wiegand S."/>
            <person name="Jogler M."/>
            <person name="Boedeker C."/>
            <person name="Pinto D."/>
            <person name="Vollmers J."/>
            <person name="Rivas-Marin E."/>
            <person name="Kohn T."/>
            <person name="Peeters S.H."/>
            <person name="Heuer A."/>
            <person name="Rast P."/>
            <person name="Oberbeckmann S."/>
            <person name="Bunk B."/>
            <person name="Jeske O."/>
            <person name="Meyerdierks A."/>
            <person name="Storesund J.E."/>
            <person name="Kallscheuer N."/>
            <person name="Luecker S."/>
            <person name="Lage O.M."/>
            <person name="Pohl T."/>
            <person name="Merkel B.J."/>
            <person name="Hornburger P."/>
            <person name="Mueller R.-W."/>
            <person name="Bruemmer F."/>
            <person name="Labrenz M."/>
            <person name="Spormann A.M."/>
            <person name="Op den Camp H."/>
            <person name="Overmann J."/>
            <person name="Amann R."/>
            <person name="Jetten M.S.M."/>
            <person name="Mascher T."/>
            <person name="Medema M.H."/>
            <person name="Devos D.P."/>
            <person name="Kaster A.-K."/>
            <person name="Ovreas L."/>
            <person name="Rohde M."/>
            <person name="Galperin M.Y."/>
            <person name="Jogler C."/>
        </authorList>
    </citation>
    <scope>NUCLEOTIDE SEQUENCE [LARGE SCALE GENOMIC DNA]</scope>
    <source>
        <strain evidence="3 4">Pan216</strain>
    </source>
</reference>
<evidence type="ECO:0000313" key="3">
    <source>
        <dbReference type="EMBL" id="QDU61914.1"/>
    </source>
</evidence>
<dbReference type="Gene3D" id="3.20.20.150">
    <property type="entry name" value="Divalent-metal-dependent TIM barrel enzymes"/>
    <property type="match status" value="1"/>
</dbReference>
<dbReference type="GO" id="GO:0016853">
    <property type="term" value="F:isomerase activity"/>
    <property type="evidence" value="ECO:0007669"/>
    <property type="project" value="UniProtKB-KW"/>
</dbReference>